<sequence>MKLYLAGPDVFRTDAHEWAAAARALCQLFGHDALVPLDSDAQDAAGIYAANIAMIRAADAVLANLAEFRGAEPDSGTAFEVGYAIALGKPVIGYLPTNEPLADRITRHCGPLTQDHGGLLDGSGLRVEQFGLPLNLMLAVPARIVVGDLSVALGALPRQPAGG</sequence>
<dbReference type="InterPro" id="IPR051239">
    <property type="entry name" value="2'-dNMP_N-hydrolase"/>
</dbReference>
<keyword evidence="2" id="KW-1185">Reference proteome</keyword>
<dbReference type="Pfam" id="PF05014">
    <property type="entry name" value="Nuc_deoxyrib_tr"/>
    <property type="match status" value="1"/>
</dbReference>
<accession>A0ABX7M6G3</accession>
<dbReference type="Proteomes" id="UP000663570">
    <property type="component" value="Chromosome"/>
</dbReference>
<dbReference type="EMBL" id="CP071060">
    <property type="protein sequence ID" value="QSI77081.1"/>
    <property type="molecule type" value="Genomic_DNA"/>
</dbReference>
<dbReference type="InterPro" id="IPR007710">
    <property type="entry name" value="Nucleoside_deoxyribTrfase"/>
</dbReference>
<reference evidence="1 2" key="1">
    <citation type="submission" date="2021-02" db="EMBL/GenBank/DDBJ databases">
        <title>Niveibacterium changnyeongensis HC41.</title>
        <authorList>
            <person name="Kang M."/>
        </authorList>
    </citation>
    <scope>NUCLEOTIDE SEQUENCE [LARGE SCALE GENOMIC DNA]</scope>
    <source>
        <strain evidence="1 2">HC41</strain>
    </source>
</reference>
<name>A0ABX7M6G3_9RHOO</name>
<evidence type="ECO:0000313" key="2">
    <source>
        <dbReference type="Proteomes" id="UP000663570"/>
    </source>
</evidence>
<evidence type="ECO:0000313" key="1">
    <source>
        <dbReference type="EMBL" id="QSI77081.1"/>
    </source>
</evidence>
<protein>
    <submittedName>
        <fullName evidence="1">Nucleoside 2-deoxyribosyltransferase</fullName>
    </submittedName>
</protein>
<dbReference type="SUPFAM" id="SSF52309">
    <property type="entry name" value="N-(deoxy)ribosyltransferase-like"/>
    <property type="match status" value="1"/>
</dbReference>
<gene>
    <name evidence="1" type="ORF">JY500_00060</name>
</gene>
<proteinExistence type="predicted"/>
<dbReference type="PANTHER" id="PTHR15364:SF0">
    <property type="entry name" value="2'-DEOXYNUCLEOSIDE 5'-PHOSPHATE N-HYDROLASE 1"/>
    <property type="match status" value="1"/>
</dbReference>
<dbReference type="PANTHER" id="PTHR15364">
    <property type="entry name" value="2'-DEOXYNUCLEOSIDE 5'-PHOSPHATE N-HYDROLASE 1"/>
    <property type="match status" value="1"/>
</dbReference>
<organism evidence="1 2">
    <name type="scientific">Niveibacterium microcysteis</name>
    <dbReference type="NCBI Taxonomy" id="2811415"/>
    <lineage>
        <taxon>Bacteria</taxon>
        <taxon>Pseudomonadati</taxon>
        <taxon>Pseudomonadota</taxon>
        <taxon>Betaproteobacteria</taxon>
        <taxon>Rhodocyclales</taxon>
        <taxon>Rhodocyclaceae</taxon>
        <taxon>Niveibacterium</taxon>
    </lineage>
</organism>
<dbReference type="Gene3D" id="3.40.50.450">
    <property type="match status" value="1"/>
</dbReference>
<dbReference type="RefSeq" id="WP_206254630.1">
    <property type="nucleotide sequence ID" value="NZ_CP071060.1"/>
</dbReference>